<evidence type="ECO:0000313" key="1">
    <source>
        <dbReference type="EMBL" id="AQS46532.1"/>
    </source>
</evidence>
<dbReference type="EMBL" id="CP019437">
    <property type="protein sequence ID" value="AQS46532.1"/>
    <property type="molecule type" value="Genomic_DNA"/>
</dbReference>
<dbReference type="RefSeq" id="WP_075775302.1">
    <property type="nucleotide sequence ID" value="NZ_CP019437.1"/>
</dbReference>
<name>A0ABM6ICX8_9RHOB</name>
<proteinExistence type="predicted"/>
<sequence>MITFRPSYPGSPVENAYLGSVVVGGVHADGKRGAWYSALPTDGMQPFFWNRAESVEAARAALIRDIETWSLASGLAAVDTISSMAALVRIRKTLEWMRDLSRPDAADQSEGDDGSISDDFIGGIDFALGVLNGEEWSIRGEVPF</sequence>
<evidence type="ECO:0000313" key="2">
    <source>
        <dbReference type="Proteomes" id="UP000185622"/>
    </source>
</evidence>
<gene>
    <name evidence="1" type="ORF">BMG03_00995</name>
</gene>
<accession>A0ABM6ICX8</accession>
<keyword evidence="2" id="KW-1185">Reference proteome</keyword>
<dbReference type="Proteomes" id="UP000185622">
    <property type="component" value="Chromosome"/>
</dbReference>
<organism evidence="1 2">
    <name type="scientific">Thioclava nitratireducens</name>
    <dbReference type="NCBI Taxonomy" id="1915078"/>
    <lineage>
        <taxon>Bacteria</taxon>
        <taxon>Pseudomonadati</taxon>
        <taxon>Pseudomonadota</taxon>
        <taxon>Alphaproteobacteria</taxon>
        <taxon>Rhodobacterales</taxon>
        <taxon>Paracoccaceae</taxon>
        <taxon>Thioclava</taxon>
    </lineage>
</organism>
<reference evidence="1 2" key="1">
    <citation type="submission" date="2017-01" db="EMBL/GenBank/DDBJ databases">
        <title>The complete genome sequence of a sulfur-oxidizing marine bacterium Thioclava sp. 25B10_4T.</title>
        <authorList>
            <person name="Liu Y."/>
            <person name="Lai Q."/>
            <person name="Shao Z."/>
        </authorList>
    </citation>
    <scope>NUCLEOTIDE SEQUENCE [LARGE SCALE GENOMIC DNA]</scope>
    <source>
        <strain evidence="1 2">25B10_4</strain>
    </source>
</reference>
<protein>
    <submittedName>
        <fullName evidence="1">Uncharacterized protein</fullName>
    </submittedName>
</protein>